<name>A0A081CH75_PSEA2</name>
<feature type="chain" id="PRO_5001755735" evidence="2">
    <location>
        <begin position="17"/>
        <end position="186"/>
    </location>
</feature>
<organism evidence="3">
    <name type="scientific">Pseudozyma antarctica</name>
    <name type="common">Yeast</name>
    <name type="synonym">Candida antarctica</name>
    <dbReference type="NCBI Taxonomy" id="84753"/>
    <lineage>
        <taxon>Eukaryota</taxon>
        <taxon>Fungi</taxon>
        <taxon>Dikarya</taxon>
        <taxon>Basidiomycota</taxon>
        <taxon>Ustilaginomycotina</taxon>
        <taxon>Ustilaginomycetes</taxon>
        <taxon>Ustilaginales</taxon>
        <taxon>Ustilaginaceae</taxon>
        <taxon>Moesziomyces</taxon>
    </lineage>
</organism>
<sequence>MAHFPMFLFLLLDCNSASLRLASLDCTVGSAAPSPPPDLPGRVSQLERLLGRLALTRIFDSPSGARFLPSAARRRPCLRVVVLPAAGLPSTVASSSIASPPSRDPRSPLPSCPAPSYTNVTITFFFFSLPNPHALQLLPTPSPSSAQEDSTIKTETKWQTALLLDYLHLRPTSSGDSNRHTLSQAH</sequence>
<dbReference type="GeneID" id="26305138"/>
<keyword evidence="4" id="KW-1185">Reference proteome</keyword>
<keyword evidence="2" id="KW-0732">Signal</keyword>
<gene>
    <name evidence="3" type="ORF">PAN0_011d4243</name>
</gene>
<proteinExistence type="predicted"/>
<evidence type="ECO:0000313" key="3">
    <source>
        <dbReference type="EMBL" id="GAK66021.1"/>
    </source>
</evidence>
<evidence type="ECO:0000256" key="1">
    <source>
        <dbReference type="SAM" id="MobiDB-lite"/>
    </source>
</evidence>
<dbReference type="Proteomes" id="UP000053758">
    <property type="component" value="Unassembled WGS sequence"/>
</dbReference>
<feature type="compositionally biased region" description="Low complexity" evidence="1">
    <location>
        <begin position="91"/>
        <end position="101"/>
    </location>
</feature>
<dbReference type="AlphaFoldDB" id="A0A081CH75"/>
<accession>A0A081CH75</accession>
<evidence type="ECO:0000313" key="4">
    <source>
        <dbReference type="Proteomes" id="UP000053758"/>
    </source>
</evidence>
<evidence type="ECO:0000256" key="2">
    <source>
        <dbReference type="SAM" id="SignalP"/>
    </source>
</evidence>
<dbReference type="EMBL" id="DF830078">
    <property type="protein sequence ID" value="GAK66021.1"/>
    <property type="molecule type" value="Genomic_DNA"/>
</dbReference>
<dbReference type="RefSeq" id="XP_014655699.1">
    <property type="nucleotide sequence ID" value="XM_014800213.1"/>
</dbReference>
<reference evidence="3" key="1">
    <citation type="submission" date="2014-07" db="EMBL/GenBank/DDBJ databases">
        <title>Draft genome sequence of the yeast Pseudozyma antarctica JCM 10317 known as a producer of lipase B which used in a wide range of industrial applications.</title>
        <authorList>
            <person name="Morita T."/>
            <person name="Saika A."/>
            <person name="Koike H."/>
        </authorList>
    </citation>
    <scope>NUCLEOTIDE SEQUENCE</scope>
    <source>
        <strain evidence="3">JCM 10317</strain>
    </source>
</reference>
<feature type="region of interest" description="Disordered" evidence="1">
    <location>
        <begin position="91"/>
        <end position="111"/>
    </location>
</feature>
<dbReference type="HOGENOM" id="CLU_1454193_0_0_1"/>
<feature type="signal peptide" evidence="2">
    <location>
        <begin position="1"/>
        <end position="16"/>
    </location>
</feature>
<protein>
    <submittedName>
        <fullName evidence="3">Uncharacterized protein</fullName>
    </submittedName>
</protein>